<dbReference type="PANTHER" id="PTHR35866:SF1">
    <property type="entry name" value="YKGJ FAMILY CYSTEINE CLUSTER PROTEIN"/>
    <property type="match status" value="1"/>
</dbReference>
<name>A0A5C1AM06_9BACT</name>
<evidence type="ECO:0000313" key="1">
    <source>
        <dbReference type="EMBL" id="QEL20251.1"/>
    </source>
</evidence>
<evidence type="ECO:0000313" key="2">
    <source>
        <dbReference type="Proteomes" id="UP000324974"/>
    </source>
</evidence>
<dbReference type="PANTHER" id="PTHR35866">
    <property type="entry name" value="PUTATIVE-RELATED"/>
    <property type="match status" value="1"/>
</dbReference>
<dbReference type="Pfam" id="PF03692">
    <property type="entry name" value="CxxCxxCC"/>
    <property type="match status" value="1"/>
</dbReference>
<dbReference type="Proteomes" id="UP000324974">
    <property type="component" value="Chromosome"/>
</dbReference>
<sequence length="415" mass="46481">MPMPVRSLPVLQNWDCHSCSDCCRTYAVAVTADERERIEKQNWAIDPDLKGVTIFETGKDGVTLAHRPDGACVFLGPDNRCRIHAKFGSAAKPLACRVYPLVMIPTGDYWRVGLRYSCPSVAKNEGRAMTAHAKDAAAYAAELEPRDITRDLPPPPLQGGQTVAWPDLSRFVTAFAGVLSKADRPMEWKLRHLLLLTSQLRILTYEKVVGNRLTELVNVLAEGVEEDVPPAEQVPPPGWVGRMLFRQLASVHARVDRGPDRGTMPDGGWIRRMRAGYRFAVGTGRVPQVNSLLAVGVRFEVGEQFAGPLPAESEQLFLRYFRTKLDSMQFAGPINFHLPFWAGLDSLILVFPMTLWLSRLITTADRPRPVAIREALRLIDNSYGFNPLLRPKLPSALRSLHLKEELPRLVAWYSR</sequence>
<dbReference type="OrthoDB" id="9810361at2"/>
<dbReference type="AlphaFoldDB" id="A0A5C1AM06"/>
<proteinExistence type="predicted"/>
<dbReference type="RefSeq" id="WP_149114567.1">
    <property type="nucleotide sequence ID" value="NZ_CP042425.1"/>
</dbReference>
<dbReference type="KEGG" id="lrs:PX52LOC_07343"/>
<protein>
    <submittedName>
        <fullName evidence="1">YkgJ family cysteine cluster protein</fullName>
    </submittedName>
</protein>
<keyword evidence="2" id="KW-1185">Reference proteome</keyword>
<gene>
    <name evidence="1" type="ORF">PX52LOC_07343</name>
</gene>
<dbReference type="InterPro" id="IPR005358">
    <property type="entry name" value="Puta_zinc/iron-chelating_dom"/>
</dbReference>
<organism evidence="1 2">
    <name type="scientific">Limnoglobus roseus</name>
    <dbReference type="NCBI Taxonomy" id="2598579"/>
    <lineage>
        <taxon>Bacteria</taxon>
        <taxon>Pseudomonadati</taxon>
        <taxon>Planctomycetota</taxon>
        <taxon>Planctomycetia</taxon>
        <taxon>Gemmatales</taxon>
        <taxon>Gemmataceae</taxon>
        <taxon>Limnoglobus</taxon>
    </lineage>
</organism>
<dbReference type="EMBL" id="CP042425">
    <property type="protein sequence ID" value="QEL20251.1"/>
    <property type="molecule type" value="Genomic_DNA"/>
</dbReference>
<reference evidence="2" key="1">
    <citation type="submission" date="2019-08" db="EMBL/GenBank/DDBJ databases">
        <title>Limnoglobus roseus gen. nov., sp. nov., a novel freshwater planctomycete with a giant genome from the family Gemmataceae.</title>
        <authorList>
            <person name="Kulichevskaya I.S."/>
            <person name="Naumoff D.G."/>
            <person name="Miroshnikov K."/>
            <person name="Ivanova A."/>
            <person name="Philippov D.A."/>
            <person name="Hakobyan A."/>
            <person name="Rijpstra I.C."/>
            <person name="Sinninghe Damste J.S."/>
            <person name="Liesack W."/>
            <person name="Dedysh S.N."/>
        </authorList>
    </citation>
    <scope>NUCLEOTIDE SEQUENCE [LARGE SCALE GENOMIC DNA]</scope>
    <source>
        <strain evidence="2">PX52</strain>
    </source>
</reference>
<accession>A0A5C1AM06</accession>